<dbReference type="OrthoDB" id="9801102at2"/>
<evidence type="ECO:0000313" key="2">
    <source>
        <dbReference type="EMBL" id="MFD3224724.1"/>
    </source>
</evidence>
<dbReference type="EMBL" id="CP002505">
    <property type="protein sequence ID" value="ADW74053.1"/>
    <property type="molecule type" value="Genomic_DNA"/>
</dbReference>
<proteinExistence type="predicted"/>
<dbReference type="PANTHER" id="PTHR40266">
    <property type="entry name" value="TOXIN HIGB-1"/>
    <property type="match status" value="1"/>
</dbReference>
<reference evidence="2 4" key="3">
    <citation type="submission" date="2024-09" db="EMBL/GenBank/DDBJ databases">
        <title>Genomes of Rahnella.</title>
        <authorList>
            <person name="Mnguni F.C."/>
            <person name="Shin G.Y."/>
            <person name="Coutinho T."/>
        </authorList>
    </citation>
    <scope>NUCLEOTIDE SEQUENCE [LARGE SCALE GENOMIC DNA]</scope>
    <source>
        <strain evidence="2 4">20WA0057</strain>
    </source>
</reference>
<dbReference type="SUPFAM" id="SSF143011">
    <property type="entry name" value="RelE-like"/>
    <property type="match status" value="1"/>
</dbReference>
<sequence>MNDMLRISSFRDQWLEDFFHFATPHRKIPWTLATALERKLDMINAAMDYRDLLWPPGNRYEDLAPPLKGFSSIRVNEQYRLIFYWREGKAHGLYLDPHGYRSYR</sequence>
<dbReference type="HOGENOM" id="CLU_155111_1_0_6"/>
<dbReference type="PANTHER" id="PTHR40266:SF2">
    <property type="entry name" value="TOXIN HIGB-1"/>
    <property type="match status" value="1"/>
</dbReference>
<dbReference type="eggNOG" id="COG3549">
    <property type="taxonomic scope" value="Bacteria"/>
</dbReference>
<dbReference type="EMBL" id="JBHUCJ010000033">
    <property type="protein sequence ID" value="MFD3224724.1"/>
    <property type="molecule type" value="Genomic_DNA"/>
</dbReference>
<dbReference type="InterPro" id="IPR035093">
    <property type="entry name" value="RelE/ParE_toxin_dom_sf"/>
</dbReference>
<dbReference type="Proteomes" id="UP001598201">
    <property type="component" value="Unassembled WGS sequence"/>
</dbReference>
<gene>
    <name evidence="1" type="ordered locus">Rahaq_2446</name>
    <name evidence="2" type="ORF">ACFPK4_14360</name>
</gene>
<dbReference type="Proteomes" id="UP000007257">
    <property type="component" value="Chromosome"/>
</dbReference>
<dbReference type="Gene3D" id="3.30.2310.20">
    <property type="entry name" value="RelE-like"/>
    <property type="match status" value="1"/>
</dbReference>
<name>A0A0H3FAK7_RAHSY</name>
<dbReference type="InterPro" id="IPR007711">
    <property type="entry name" value="HigB-1"/>
</dbReference>
<dbReference type="GeneID" id="95416937"/>
<protein>
    <submittedName>
        <fullName evidence="1">Plasmid maintenance system killer</fullName>
    </submittedName>
    <submittedName>
        <fullName evidence="2">Type II toxin-antitoxin system RelE/ParE family toxin</fullName>
    </submittedName>
</protein>
<reference evidence="1 3" key="2">
    <citation type="journal article" date="2012" name="J. Bacteriol.">
        <title>Complete Genome Sequence of Rahnella sp. Strain Y9602, a Gammaproteobacterium Isolate from Metal- and Radionuclide-Contaminated Soil.</title>
        <authorList>
            <person name="Martinez R.J."/>
            <person name="Bruce D."/>
            <person name="Detter C."/>
            <person name="Goodwin L.A."/>
            <person name="Han J."/>
            <person name="Han C.S."/>
            <person name="Held B."/>
            <person name="Land M.L."/>
            <person name="Mikhailova N."/>
            <person name="Nolan M."/>
            <person name="Pennacchio L."/>
            <person name="Pitluck S."/>
            <person name="Tapia R."/>
            <person name="Woyke T."/>
            <person name="Sobecky P.A."/>
        </authorList>
    </citation>
    <scope>NUCLEOTIDE SEQUENCE [LARGE SCALE GENOMIC DNA]</scope>
    <source>
        <strain evidence="1 3">Y9602</strain>
    </source>
</reference>
<keyword evidence="4" id="KW-1185">Reference proteome</keyword>
<organism evidence="1 3">
    <name type="scientific">Rahnella sp. (strain Y9602)</name>
    <dbReference type="NCBI Taxonomy" id="2703885"/>
    <lineage>
        <taxon>Bacteria</taxon>
        <taxon>Pseudomonadati</taxon>
        <taxon>Pseudomonadota</taxon>
        <taxon>Gammaproteobacteria</taxon>
        <taxon>Enterobacterales</taxon>
        <taxon>Yersiniaceae</taxon>
        <taxon>Rahnella</taxon>
    </lineage>
</organism>
<dbReference type="AlphaFoldDB" id="A0A0H3FAK7"/>
<accession>A0A0H3FAK7</accession>
<reference evidence="3" key="1">
    <citation type="submission" date="2011-01" db="EMBL/GenBank/DDBJ databases">
        <title>Complete sequence of chromosome of Rahnella sp. Y9602.</title>
        <authorList>
            <consortium name="US DOE Joint Genome Institute"/>
            <person name="Lucas S."/>
            <person name="Copeland A."/>
            <person name="Lapidus A."/>
            <person name="Cheng J.-F."/>
            <person name="Goodwin L."/>
            <person name="Pitluck S."/>
            <person name="Lu M."/>
            <person name="Detter J.C."/>
            <person name="Han C."/>
            <person name="Tapia R."/>
            <person name="Land M."/>
            <person name="Hauser L."/>
            <person name="Kyrpides N."/>
            <person name="Ivanova N."/>
            <person name="Ovchinnikova G."/>
            <person name="Pagani I."/>
            <person name="Sobecky P.A."/>
            <person name="Martinez R.J."/>
            <person name="Woyke T."/>
        </authorList>
    </citation>
    <scope>NUCLEOTIDE SEQUENCE [LARGE SCALE GENOMIC DNA]</scope>
    <source>
        <strain evidence="3">Y9602</strain>
    </source>
</reference>
<evidence type="ECO:0000313" key="4">
    <source>
        <dbReference type="Proteomes" id="UP001598201"/>
    </source>
</evidence>
<dbReference type="RefSeq" id="WP_013575753.1">
    <property type="nucleotide sequence ID" value="NC_015061.1"/>
</dbReference>
<evidence type="ECO:0000313" key="3">
    <source>
        <dbReference type="Proteomes" id="UP000007257"/>
    </source>
</evidence>
<evidence type="ECO:0000313" key="1">
    <source>
        <dbReference type="EMBL" id="ADW74053.1"/>
    </source>
</evidence>
<dbReference type="KEGG" id="rah:Rahaq_2446"/>
<dbReference type="Pfam" id="PF05015">
    <property type="entry name" value="HigB-like_toxin"/>
    <property type="match status" value="1"/>
</dbReference>